<dbReference type="Proteomes" id="UP000886804">
    <property type="component" value="Unassembled WGS sequence"/>
</dbReference>
<feature type="domain" description="Transcriptional regulator DauR-like HTH" evidence="2">
    <location>
        <begin position="164"/>
        <end position="215"/>
    </location>
</feature>
<reference evidence="3" key="1">
    <citation type="journal article" date="2021" name="PeerJ">
        <title>Extensive microbial diversity within the chicken gut microbiome revealed by metagenomics and culture.</title>
        <authorList>
            <person name="Gilroy R."/>
            <person name="Ravi A."/>
            <person name="Getino M."/>
            <person name="Pursley I."/>
            <person name="Horton D.L."/>
            <person name="Alikhan N.F."/>
            <person name="Baker D."/>
            <person name="Gharbi K."/>
            <person name="Hall N."/>
            <person name="Watson M."/>
            <person name="Adriaenssens E.M."/>
            <person name="Foster-Nyarko E."/>
            <person name="Jarju S."/>
            <person name="Secka A."/>
            <person name="Antonio M."/>
            <person name="Oren A."/>
            <person name="Chaudhuri R.R."/>
            <person name="La Ragione R."/>
            <person name="Hildebrand F."/>
            <person name="Pallen M.J."/>
        </authorList>
    </citation>
    <scope>NUCLEOTIDE SEQUENCE</scope>
    <source>
        <strain evidence="3">CHK188-4685</strain>
    </source>
</reference>
<name>A0A9D2L687_9FIRM</name>
<accession>A0A9D2L687</accession>
<dbReference type="InterPro" id="IPR039445">
    <property type="entry name" value="DauR-like_HTH"/>
</dbReference>
<gene>
    <name evidence="3" type="ORF">H9716_02805</name>
</gene>
<organism evidence="3 4">
    <name type="scientific">Candidatus Enterocloster faecavium</name>
    <dbReference type="NCBI Taxonomy" id="2838560"/>
    <lineage>
        <taxon>Bacteria</taxon>
        <taxon>Bacillati</taxon>
        <taxon>Bacillota</taxon>
        <taxon>Clostridia</taxon>
        <taxon>Lachnospirales</taxon>
        <taxon>Lachnospiraceae</taxon>
        <taxon>Enterocloster</taxon>
    </lineage>
</organism>
<dbReference type="EMBL" id="DWYS01000037">
    <property type="protein sequence ID" value="HJB06777.1"/>
    <property type="molecule type" value="Genomic_DNA"/>
</dbReference>
<reference evidence="3" key="2">
    <citation type="submission" date="2021-04" db="EMBL/GenBank/DDBJ databases">
        <authorList>
            <person name="Gilroy R."/>
        </authorList>
    </citation>
    <scope>NUCLEOTIDE SEQUENCE</scope>
    <source>
        <strain evidence="3">CHK188-4685</strain>
    </source>
</reference>
<dbReference type="InterPro" id="IPR013559">
    <property type="entry name" value="YheO"/>
</dbReference>
<dbReference type="InterPro" id="IPR039446">
    <property type="entry name" value="DauR-like"/>
</dbReference>
<evidence type="ECO:0000313" key="3">
    <source>
        <dbReference type="EMBL" id="HJB06777.1"/>
    </source>
</evidence>
<evidence type="ECO:0000259" key="1">
    <source>
        <dbReference type="Pfam" id="PF08348"/>
    </source>
</evidence>
<dbReference type="Pfam" id="PF08348">
    <property type="entry name" value="PAS_6"/>
    <property type="match status" value="1"/>
</dbReference>
<comment type="caution">
    <text evidence="3">The sequence shown here is derived from an EMBL/GenBank/DDBJ whole genome shotgun (WGS) entry which is preliminary data.</text>
</comment>
<evidence type="ECO:0000259" key="2">
    <source>
        <dbReference type="Pfam" id="PF13309"/>
    </source>
</evidence>
<evidence type="ECO:0000313" key="4">
    <source>
        <dbReference type="Proteomes" id="UP000886804"/>
    </source>
</evidence>
<dbReference type="PANTHER" id="PTHR35568:SF1">
    <property type="entry name" value="TRANSCRIPTIONAL REGULATOR DAUR"/>
    <property type="match status" value="1"/>
</dbReference>
<dbReference type="AlphaFoldDB" id="A0A9D2L687"/>
<dbReference type="PANTHER" id="PTHR35568">
    <property type="entry name" value="TRANSCRIPTIONAL REGULATOR DAUR"/>
    <property type="match status" value="1"/>
</dbReference>
<sequence length="228" mass="25435">MNTQRTLSKNDRLILQSYGSVLEGLADFFGSSFEFVLHSLEDLDCAAIKVVNGYHSGRKEGAPITDFALQLLGEMQRSKDHRKGRIYFSRSKNGTPIRSATIPINGENGQIIGLLCINFYQDVPLYALIEELFQTPGTKADVLETFAANADELIEESISQARIQVEHDETISSTNRNKEIIAILYQKDIFNLKNAVPKVAERLGLSKNTVYLHLRNLQAESGTDEAGR</sequence>
<dbReference type="Pfam" id="PF13309">
    <property type="entry name" value="HTH_22"/>
    <property type="match status" value="1"/>
</dbReference>
<feature type="domain" description="YheO-like" evidence="1">
    <location>
        <begin position="15"/>
        <end position="119"/>
    </location>
</feature>
<proteinExistence type="predicted"/>
<protein>
    <submittedName>
        <fullName evidence="3">PAS domain-containing protein</fullName>
    </submittedName>
</protein>